<dbReference type="InterPro" id="IPR032675">
    <property type="entry name" value="LRR_dom_sf"/>
</dbReference>
<name>A0A4S8LRD6_DENBC</name>
<accession>A0A4S8LRD6</accession>
<evidence type="ECO:0000313" key="1">
    <source>
        <dbReference type="EMBL" id="THU91954.1"/>
    </source>
</evidence>
<dbReference type="EMBL" id="ML179293">
    <property type="protein sequence ID" value="THU91954.1"/>
    <property type="molecule type" value="Genomic_DNA"/>
</dbReference>
<dbReference type="AlphaFoldDB" id="A0A4S8LRD6"/>
<organism evidence="1 2">
    <name type="scientific">Dendrothele bispora (strain CBS 962.96)</name>
    <dbReference type="NCBI Taxonomy" id="1314807"/>
    <lineage>
        <taxon>Eukaryota</taxon>
        <taxon>Fungi</taxon>
        <taxon>Dikarya</taxon>
        <taxon>Basidiomycota</taxon>
        <taxon>Agaricomycotina</taxon>
        <taxon>Agaricomycetes</taxon>
        <taxon>Agaricomycetidae</taxon>
        <taxon>Agaricales</taxon>
        <taxon>Agaricales incertae sedis</taxon>
        <taxon>Dendrothele</taxon>
    </lineage>
</organism>
<evidence type="ECO:0008006" key="3">
    <source>
        <dbReference type="Google" id="ProtNLM"/>
    </source>
</evidence>
<protein>
    <recommendedName>
        <fullName evidence="3">F-box domain-containing protein</fullName>
    </recommendedName>
</protein>
<proteinExistence type="predicted"/>
<sequence>MNPLGTGCFKPKFPAEIFDLIVDHLYDDRNTLLACSLCRELQPASRFHLFSDLSIKPFPEDLLTLIDILCSPNNTMAIYVQRLVFSDLTKFVLYHGVSDMSRALRFIPRLISFIPQVKTLHLLNTDFEHLPQDIIHSLLSHFTTFTDVRLQFLHFYRFSEFVELACSFPVLERIEIKRLTWTHNGRNALSLRRMPSVGVQWDILELKRGGNLRDLAEWLAVHDNPPQLRSLCYDAASATEVSYLRQLVQRTASSLRNLQVSFPIFVDSARVSETLHEFINLNDCTSLRSLHYKHVLIYPGDAVTSLISPWLSASLSQVRSDLLETIDFELMVPTYGDETCLQELDWEGISKVLLEKQFKYLKMIRFNVCMCPGTSFDSSRAAKFIMDQLSPFKPFLALKVAS</sequence>
<gene>
    <name evidence="1" type="ORF">K435DRAFT_780461</name>
</gene>
<dbReference type="Gene3D" id="3.80.10.10">
    <property type="entry name" value="Ribonuclease Inhibitor"/>
    <property type="match status" value="1"/>
</dbReference>
<dbReference type="OrthoDB" id="2788229at2759"/>
<keyword evidence="2" id="KW-1185">Reference proteome</keyword>
<reference evidence="1 2" key="1">
    <citation type="journal article" date="2019" name="Nat. Ecol. Evol.">
        <title>Megaphylogeny resolves global patterns of mushroom evolution.</title>
        <authorList>
            <person name="Varga T."/>
            <person name="Krizsan K."/>
            <person name="Foldi C."/>
            <person name="Dima B."/>
            <person name="Sanchez-Garcia M."/>
            <person name="Sanchez-Ramirez S."/>
            <person name="Szollosi G.J."/>
            <person name="Szarkandi J.G."/>
            <person name="Papp V."/>
            <person name="Albert L."/>
            <person name="Andreopoulos W."/>
            <person name="Angelini C."/>
            <person name="Antonin V."/>
            <person name="Barry K.W."/>
            <person name="Bougher N.L."/>
            <person name="Buchanan P."/>
            <person name="Buyck B."/>
            <person name="Bense V."/>
            <person name="Catcheside P."/>
            <person name="Chovatia M."/>
            <person name="Cooper J."/>
            <person name="Damon W."/>
            <person name="Desjardin D."/>
            <person name="Finy P."/>
            <person name="Geml J."/>
            <person name="Haridas S."/>
            <person name="Hughes K."/>
            <person name="Justo A."/>
            <person name="Karasinski D."/>
            <person name="Kautmanova I."/>
            <person name="Kiss B."/>
            <person name="Kocsube S."/>
            <person name="Kotiranta H."/>
            <person name="LaButti K.M."/>
            <person name="Lechner B.E."/>
            <person name="Liimatainen K."/>
            <person name="Lipzen A."/>
            <person name="Lukacs Z."/>
            <person name="Mihaltcheva S."/>
            <person name="Morgado L.N."/>
            <person name="Niskanen T."/>
            <person name="Noordeloos M.E."/>
            <person name="Ohm R.A."/>
            <person name="Ortiz-Santana B."/>
            <person name="Ovrebo C."/>
            <person name="Racz N."/>
            <person name="Riley R."/>
            <person name="Savchenko A."/>
            <person name="Shiryaev A."/>
            <person name="Soop K."/>
            <person name="Spirin V."/>
            <person name="Szebenyi C."/>
            <person name="Tomsovsky M."/>
            <person name="Tulloss R.E."/>
            <person name="Uehling J."/>
            <person name="Grigoriev I.V."/>
            <person name="Vagvolgyi C."/>
            <person name="Papp T."/>
            <person name="Martin F.M."/>
            <person name="Miettinen O."/>
            <person name="Hibbett D.S."/>
            <person name="Nagy L.G."/>
        </authorList>
    </citation>
    <scope>NUCLEOTIDE SEQUENCE [LARGE SCALE GENOMIC DNA]</scope>
    <source>
        <strain evidence="1 2">CBS 962.96</strain>
    </source>
</reference>
<dbReference type="Proteomes" id="UP000297245">
    <property type="component" value="Unassembled WGS sequence"/>
</dbReference>
<evidence type="ECO:0000313" key="2">
    <source>
        <dbReference type="Proteomes" id="UP000297245"/>
    </source>
</evidence>